<name>A0A6A5VEN8_9PLEO</name>
<keyword evidence="3" id="KW-1185">Reference proteome</keyword>
<dbReference type="AlphaFoldDB" id="A0A6A5VEN8"/>
<sequence length="383" mass="43795">MRASRRHAAKELAANHFAKCMHPVSSAFKMLYATASLPCTSTCPECLIARITLTLATTRREIEVRGGCFASKDLDKYDHDRRMDYWYVASLHGFQVARLLEGFLHGEGAKEDDVEAAEMALGAWERFRETFRVPPGMVESDEVSRMDVDVALLVKYITILVNRLWEEIEEREKGEAVPFRRTVAEILRNDADTGGEEIQVPVEGATTERKSNLKRKRNRDTRPATPKRVKIADVVTVSPDHEAIVRYPFAVQSCPHTIVLPLLTDLTTTASQPPTVEEHKPTAFSEQRRRRATWTRGDARYVPGRWASPSRLEKQDTSGFRHSFQSFECIMKKEEKEWESQRREAERVAKVFKEISEAWVKKRSGGREGKECDREGKECNHSL</sequence>
<feature type="region of interest" description="Disordered" evidence="1">
    <location>
        <begin position="271"/>
        <end position="292"/>
    </location>
</feature>
<evidence type="ECO:0000256" key="1">
    <source>
        <dbReference type="SAM" id="MobiDB-lite"/>
    </source>
</evidence>
<gene>
    <name evidence="2" type="ORF">BU23DRAFT_600224</name>
</gene>
<accession>A0A6A5VEN8</accession>
<organism evidence="2 3">
    <name type="scientific">Bimuria novae-zelandiae CBS 107.79</name>
    <dbReference type="NCBI Taxonomy" id="1447943"/>
    <lineage>
        <taxon>Eukaryota</taxon>
        <taxon>Fungi</taxon>
        <taxon>Dikarya</taxon>
        <taxon>Ascomycota</taxon>
        <taxon>Pezizomycotina</taxon>
        <taxon>Dothideomycetes</taxon>
        <taxon>Pleosporomycetidae</taxon>
        <taxon>Pleosporales</taxon>
        <taxon>Massarineae</taxon>
        <taxon>Didymosphaeriaceae</taxon>
        <taxon>Bimuria</taxon>
    </lineage>
</organism>
<evidence type="ECO:0000313" key="2">
    <source>
        <dbReference type="EMBL" id="KAF1971697.1"/>
    </source>
</evidence>
<proteinExistence type="predicted"/>
<evidence type="ECO:0000313" key="3">
    <source>
        <dbReference type="Proteomes" id="UP000800036"/>
    </source>
</evidence>
<protein>
    <submittedName>
        <fullName evidence="2">Uncharacterized protein</fullName>
    </submittedName>
</protein>
<feature type="region of interest" description="Disordered" evidence="1">
    <location>
        <begin position="203"/>
        <end position="227"/>
    </location>
</feature>
<dbReference type="OrthoDB" id="3792227at2759"/>
<feature type="region of interest" description="Disordered" evidence="1">
    <location>
        <begin position="363"/>
        <end position="383"/>
    </location>
</feature>
<reference evidence="2" key="1">
    <citation type="journal article" date="2020" name="Stud. Mycol.">
        <title>101 Dothideomycetes genomes: a test case for predicting lifestyles and emergence of pathogens.</title>
        <authorList>
            <person name="Haridas S."/>
            <person name="Albert R."/>
            <person name="Binder M."/>
            <person name="Bloem J."/>
            <person name="Labutti K."/>
            <person name="Salamov A."/>
            <person name="Andreopoulos B."/>
            <person name="Baker S."/>
            <person name="Barry K."/>
            <person name="Bills G."/>
            <person name="Bluhm B."/>
            <person name="Cannon C."/>
            <person name="Castanera R."/>
            <person name="Culley D."/>
            <person name="Daum C."/>
            <person name="Ezra D."/>
            <person name="Gonzalez J."/>
            <person name="Henrissat B."/>
            <person name="Kuo A."/>
            <person name="Liang C."/>
            <person name="Lipzen A."/>
            <person name="Lutzoni F."/>
            <person name="Magnuson J."/>
            <person name="Mondo S."/>
            <person name="Nolan M."/>
            <person name="Ohm R."/>
            <person name="Pangilinan J."/>
            <person name="Park H.-J."/>
            <person name="Ramirez L."/>
            <person name="Alfaro M."/>
            <person name="Sun H."/>
            <person name="Tritt A."/>
            <person name="Yoshinaga Y."/>
            <person name="Zwiers L.-H."/>
            <person name="Turgeon B."/>
            <person name="Goodwin S."/>
            <person name="Spatafora J."/>
            <person name="Crous P."/>
            <person name="Grigoriev I."/>
        </authorList>
    </citation>
    <scope>NUCLEOTIDE SEQUENCE</scope>
    <source>
        <strain evidence="2">CBS 107.79</strain>
    </source>
</reference>
<dbReference type="EMBL" id="ML976692">
    <property type="protein sequence ID" value="KAF1971697.1"/>
    <property type="molecule type" value="Genomic_DNA"/>
</dbReference>
<feature type="compositionally biased region" description="Basic residues" evidence="1">
    <location>
        <begin position="212"/>
        <end position="227"/>
    </location>
</feature>
<dbReference type="Proteomes" id="UP000800036">
    <property type="component" value="Unassembled WGS sequence"/>
</dbReference>